<dbReference type="CDD" id="cd04301">
    <property type="entry name" value="NAT_SF"/>
    <property type="match status" value="1"/>
</dbReference>
<sequence length="176" mass="20835">MYKVQKLLVNYKTLEEFKKFKEYGVQELSMLEDLQENIIENDSESPFYGIYYGNKLVARMSLYRIDGHYDRYFDPPQDYLELWKLEVLPDYHGKGFGSALVQYAKSYNLPVKTNARQRSSEFWEKMNFSSVTYNPNRDRGENPYVWYPDGVHEQQDPTTDNSLIKETDLSSESIES</sequence>
<dbReference type="InterPro" id="IPR016181">
    <property type="entry name" value="Acyl_CoA_acyltransferase"/>
</dbReference>
<feature type="domain" description="N-acetyltransferase" evidence="5">
    <location>
        <begin position="7"/>
        <end position="149"/>
    </location>
</feature>
<dbReference type="HAMAP" id="MF_00824">
    <property type="entry name" value="Acetyltransf_YlbP"/>
    <property type="match status" value="1"/>
</dbReference>
<keyword evidence="1 3" id="KW-0808">Transferase</keyword>
<evidence type="ECO:0000313" key="6">
    <source>
        <dbReference type="EMBL" id="MCF6136998.1"/>
    </source>
</evidence>
<evidence type="ECO:0000256" key="3">
    <source>
        <dbReference type="HAMAP-Rule" id="MF_00824"/>
    </source>
</evidence>
<dbReference type="Proteomes" id="UP001649381">
    <property type="component" value="Unassembled WGS sequence"/>
</dbReference>
<keyword evidence="2 3" id="KW-0012">Acyltransferase</keyword>
<dbReference type="PROSITE" id="PS51186">
    <property type="entry name" value="GNAT"/>
    <property type="match status" value="1"/>
</dbReference>
<dbReference type="PIRSF" id="PIRSF037732">
    <property type="entry name" value="YlbP_prd"/>
    <property type="match status" value="1"/>
</dbReference>
<evidence type="ECO:0000256" key="4">
    <source>
        <dbReference type="SAM" id="MobiDB-lite"/>
    </source>
</evidence>
<dbReference type="Gene3D" id="3.40.630.30">
    <property type="match status" value="1"/>
</dbReference>
<organism evidence="6 7">
    <name type="scientific">Pseudalkalibacillus berkeleyi</name>
    <dbReference type="NCBI Taxonomy" id="1069813"/>
    <lineage>
        <taxon>Bacteria</taxon>
        <taxon>Bacillati</taxon>
        <taxon>Bacillota</taxon>
        <taxon>Bacilli</taxon>
        <taxon>Bacillales</taxon>
        <taxon>Fictibacillaceae</taxon>
        <taxon>Pseudalkalibacillus</taxon>
    </lineage>
</organism>
<dbReference type="Pfam" id="PF00583">
    <property type="entry name" value="Acetyltransf_1"/>
    <property type="match status" value="1"/>
</dbReference>
<dbReference type="RefSeq" id="WP_236332227.1">
    <property type="nucleotide sequence ID" value="NZ_JAKIJS010000001.1"/>
</dbReference>
<evidence type="ECO:0000313" key="7">
    <source>
        <dbReference type="Proteomes" id="UP001649381"/>
    </source>
</evidence>
<gene>
    <name evidence="6" type="ORF">L2716_04590</name>
</gene>
<proteinExistence type="inferred from homology"/>
<keyword evidence="7" id="KW-1185">Reference proteome</keyword>
<name>A0ABS9GZI1_9BACL</name>
<comment type="caution">
    <text evidence="6">The sequence shown here is derived from an EMBL/GenBank/DDBJ whole genome shotgun (WGS) entry which is preliminary data.</text>
</comment>
<accession>A0ABS9GZI1</accession>
<reference evidence="6 7" key="1">
    <citation type="submission" date="2022-01" db="EMBL/GenBank/DDBJ databases">
        <title>Alkalihalobacillus sp. EGI L200015, a novel bacterium isolated from a salt lake sediment.</title>
        <authorList>
            <person name="Gao L."/>
            <person name="Fang B.-Z."/>
            <person name="Li W.-J."/>
        </authorList>
    </citation>
    <scope>NUCLEOTIDE SEQUENCE [LARGE SCALE GENOMIC DNA]</scope>
    <source>
        <strain evidence="6 7">KCTC 12718</strain>
    </source>
</reference>
<protein>
    <recommendedName>
        <fullName evidence="3">Uncharacterized N-acetyltransferase L2716_04590</fullName>
        <ecNumber evidence="3">2.3.1.-</ecNumber>
    </recommendedName>
</protein>
<dbReference type="SUPFAM" id="SSF55729">
    <property type="entry name" value="Acyl-CoA N-acyltransferases (Nat)"/>
    <property type="match status" value="1"/>
</dbReference>
<feature type="region of interest" description="Disordered" evidence="4">
    <location>
        <begin position="149"/>
        <end position="176"/>
    </location>
</feature>
<evidence type="ECO:0000256" key="1">
    <source>
        <dbReference type="ARBA" id="ARBA00022679"/>
    </source>
</evidence>
<dbReference type="NCBIfam" id="NF010241">
    <property type="entry name" value="PRK13688.1"/>
    <property type="match status" value="1"/>
</dbReference>
<evidence type="ECO:0000256" key="2">
    <source>
        <dbReference type="ARBA" id="ARBA00023315"/>
    </source>
</evidence>
<dbReference type="EC" id="2.3.1.-" evidence="3"/>
<evidence type="ECO:0000259" key="5">
    <source>
        <dbReference type="PROSITE" id="PS51186"/>
    </source>
</evidence>
<dbReference type="InterPro" id="IPR017274">
    <property type="entry name" value="YlbP"/>
</dbReference>
<dbReference type="InterPro" id="IPR000182">
    <property type="entry name" value="GNAT_dom"/>
</dbReference>
<dbReference type="EMBL" id="JAKIJS010000001">
    <property type="protein sequence ID" value="MCF6136998.1"/>
    <property type="molecule type" value="Genomic_DNA"/>
</dbReference>